<dbReference type="InterPro" id="IPR011004">
    <property type="entry name" value="Trimer_LpxA-like_sf"/>
</dbReference>
<dbReference type="InterPro" id="IPR041561">
    <property type="entry name" value="PglD_N"/>
</dbReference>
<dbReference type="PANTHER" id="PTHR43300:SF7">
    <property type="entry name" value="UDP-N-ACETYLBACILLOSAMINE N-ACETYLTRANSFERASE"/>
    <property type="match status" value="1"/>
</dbReference>
<dbReference type="Pfam" id="PF17836">
    <property type="entry name" value="PglD_N"/>
    <property type="match status" value="1"/>
</dbReference>
<organism evidence="5 6">
    <name type="scientific">Pseudomonas versuta</name>
    <dbReference type="NCBI Taxonomy" id="1788301"/>
    <lineage>
        <taxon>Bacteria</taxon>
        <taxon>Pseudomonadati</taxon>
        <taxon>Pseudomonadota</taxon>
        <taxon>Gammaproteobacteria</taxon>
        <taxon>Pseudomonadales</taxon>
        <taxon>Pseudomonadaceae</taxon>
        <taxon>Pseudomonas</taxon>
    </lineage>
</organism>
<dbReference type="RefSeq" id="WP_060691412.1">
    <property type="nucleotide sequence ID" value="NZ_CP012676.1"/>
</dbReference>
<dbReference type="InterPro" id="IPR020019">
    <property type="entry name" value="AcTrfase_PglD-like"/>
</dbReference>
<dbReference type="Gene3D" id="3.40.50.20">
    <property type="match status" value="1"/>
</dbReference>
<accession>A0ABX3E617</accession>
<keyword evidence="6" id="KW-1185">Reference proteome</keyword>
<dbReference type="SUPFAM" id="SSF51161">
    <property type="entry name" value="Trimeric LpxA-like enzymes"/>
    <property type="match status" value="1"/>
</dbReference>
<keyword evidence="2" id="KW-0808">Transferase</keyword>
<comment type="similarity">
    <text evidence="1">Belongs to the transferase hexapeptide repeat family.</text>
</comment>
<dbReference type="PROSITE" id="PS00101">
    <property type="entry name" value="HEXAPEP_TRANSFERASES"/>
    <property type="match status" value="1"/>
</dbReference>
<sequence length="218" mass="22819">MNSSKKLIIIGFSGFAKEVYWLASRLGVTVAGFLDDNDSVLGASFGTAKVLGKIEGWERYDDCQFVIAIGNPRIRQKVFKKMTGTGFPDFATLIDPAAVASASDVSVGPGSIICAGTVCTVDIKIGAHVIVNLNGTIGHDVVIDDFVTIAPMVAISGNVHVQSLVEVGTGACIRQGLVLESGSMLGMGSVLTKNVKQNVVFFGNPAKAFKVIPADEAQ</sequence>
<evidence type="ECO:0000256" key="1">
    <source>
        <dbReference type="ARBA" id="ARBA00007274"/>
    </source>
</evidence>
<dbReference type="InterPro" id="IPR050179">
    <property type="entry name" value="Trans_hexapeptide_repeat"/>
</dbReference>
<dbReference type="EMBL" id="MPJC01000008">
    <property type="protein sequence ID" value="OKA20319.1"/>
    <property type="molecule type" value="Genomic_DNA"/>
</dbReference>
<feature type="domain" description="PglD N-terminal" evidence="4">
    <location>
        <begin position="6"/>
        <end position="81"/>
    </location>
</feature>
<proteinExistence type="inferred from homology"/>
<gene>
    <name evidence="5" type="ORF">BOH73_14930</name>
</gene>
<dbReference type="InterPro" id="IPR018357">
    <property type="entry name" value="Hexapep_transf_CS"/>
</dbReference>
<protein>
    <submittedName>
        <fullName evidence="5">Acetyltransferase</fullName>
    </submittedName>
</protein>
<evidence type="ECO:0000313" key="6">
    <source>
        <dbReference type="Proteomes" id="UP000186677"/>
    </source>
</evidence>
<evidence type="ECO:0000256" key="3">
    <source>
        <dbReference type="ARBA" id="ARBA00022737"/>
    </source>
</evidence>
<name>A0ABX3E617_9PSED</name>
<dbReference type="Proteomes" id="UP000186677">
    <property type="component" value="Unassembled WGS sequence"/>
</dbReference>
<reference evidence="5 6" key="1">
    <citation type="submission" date="2016-11" db="EMBL/GenBank/DDBJ databases">
        <title>Draft genome of Pseudomonas versuta A4R1.5.</title>
        <authorList>
            <person name="See-Too W.-S."/>
        </authorList>
    </citation>
    <scope>NUCLEOTIDE SEQUENCE [LARGE SCALE GENOMIC DNA]</scope>
    <source>
        <strain evidence="5 6">A4R1.5</strain>
    </source>
</reference>
<dbReference type="NCBIfam" id="TIGR03570">
    <property type="entry name" value="NeuD_NnaD"/>
    <property type="match status" value="1"/>
</dbReference>
<dbReference type="Gene3D" id="2.160.10.10">
    <property type="entry name" value="Hexapeptide repeat proteins"/>
    <property type="match status" value="1"/>
</dbReference>
<comment type="caution">
    <text evidence="5">The sequence shown here is derived from an EMBL/GenBank/DDBJ whole genome shotgun (WGS) entry which is preliminary data.</text>
</comment>
<evidence type="ECO:0000256" key="2">
    <source>
        <dbReference type="ARBA" id="ARBA00022679"/>
    </source>
</evidence>
<keyword evidence="3" id="KW-0677">Repeat</keyword>
<evidence type="ECO:0000313" key="5">
    <source>
        <dbReference type="EMBL" id="OKA20319.1"/>
    </source>
</evidence>
<evidence type="ECO:0000259" key="4">
    <source>
        <dbReference type="Pfam" id="PF17836"/>
    </source>
</evidence>
<dbReference type="PANTHER" id="PTHR43300">
    <property type="entry name" value="ACETYLTRANSFERASE"/>
    <property type="match status" value="1"/>
</dbReference>
<dbReference type="CDD" id="cd03360">
    <property type="entry name" value="LbH_AT_putative"/>
    <property type="match status" value="1"/>
</dbReference>